<evidence type="ECO:0000256" key="9">
    <source>
        <dbReference type="ARBA" id="ARBA00023136"/>
    </source>
</evidence>
<dbReference type="InterPro" id="IPR004772">
    <property type="entry name" value="TrkH"/>
</dbReference>
<feature type="transmembrane region" description="Helical" evidence="10">
    <location>
        <begin position="368"/>
        <end position="389"/>
    </location>
</feature>
<dbReference type="Proteomes" id="UP000309673">
    <property type="component" value="Unassembled WGS sequence"/>
</dbReference>
<organism evidence="11 12">
    <name type="scientific">Cohnella pontilimi</name>
    <dbReference type="NCBI Taxonomy" id="2564100"/>
    <lineage>
        <taxon>Bacteria</taxon>
        <taxon>Bacillati</taxon>
        <taxon>Bacillota</taxon>
        <taxon>Bacilli</taxon>
        <taxon>Bacillales</taxon>
        <taxon>Paenibacillaceae</taxon>
        <taxon>Cohnella</taxon>
    </lineage>
</organism>
<evidence type="ECO:0000256" key="6">
    <source>
        <dbReference type="ARBA" id="ARBA00022958"/>
    </source>
</evidence>
<feature type="transmembrane region" description="Helical" evidence="10">
    <location>
        <begin position="425"/>
        <end position="448"/>
    </location>
</feature>
<feature type="transmembrane region" description="Helical" evidence="10">
    <location>
        <begin position="98"/>
        <end position="122"/>
    </location>
</feature>
<keyword evidence="2" id="KW-0813">Transport</keyword>
<evidence type="ECO:0000256" key="10">
    <source>
        <dbReference type="SAM" id="Phobius"/>
    </source>
</evidence>
<evidence type="ECO:0000256" key="5">
    <source>
        <dbReference type="ARBA" id="ARBA00022692"/>
    </source>
</evidence>
<dbReference type="PANTHER" id="PTHR32024:SF1">
    <property type="entry name" value="KTR SYSTEM POTASSIUM UPTAKE PROTEIN B"/>
    <property type="match status" value="1"/>
</dbReference>
<dbReference type="OrthoDB" id="9810952at2"/>
<dbReference type="Pfam" id="PF02386">
    <property type="entry name" value="TrkH"/>
    <property type="match status" value="1"/>
</dbReference>
<feature type="transmembrane region" description="Helical" evidence="10">
    <location>
        <begin position="252"/>
        <end position="271"/>
    </location>
</feature>
<keyword evidence="6" id="KW-0630">Potassium</keyword>
<dbReference type="AlphaFoldDB" id="A0A4U0FEW3"/>
<gene>
    <name evidence="11" type="ORF">E5161_11710</name>
</gene>
<name>A0A4U0FEW3_9BACL</name>
<keyword evidence="3" id="KW-1003">Cell membrane</keyword>
<dbReference type="GO" id="GO:0015379">
    <property type="term" value="F:potassium:chloride symporter activity"/>
    <property type="evidence" value="ECO:0007669"/>
    <property type="project" value="InterPro"/>
</dbReference>
<evidence type="ECO:0000256" key="4">
    <source>
        <dbReference type="ARBA" id="ARBA00022538"/>
    </source>
</evidence>
<evidence type="ECO:0000313" key="12">
    <source>
        <dbReference type="Proteomes" id="UP000309673"/>
    </source>
</evidence>
<dbReference type="NCBIfam" id="TIGR00933">
    <property type="entry name" value="2a38"/>
    <property type="match status" value="1"/>
</dbReference>
<evidence type="ECO:0000256" key="1">
    <source>
        <dbReference type="ARBA" id="ARBA00004651"/>
    </source>
</evidence>
<feature type="transmembrane region" description="Helical" evidence="10">
    <location>
        <begin position="37"/>
        <end position="55"/>
    </location>
</feature>
<evidence type="ECO:0000256" key="8">
    <source>
        <dbReference type="ARBA" id="ARBA00023065"/>
    </source>
</evidence>
<keyword evidence="7 10" id="KW-1133">Transmembrane helix</keyword>
<sequence>MRRRHVPWKNGEPYPLKEVIRLFGDLLKLSRWSPPRFLVTGFALIILLGGLLLSLPFATSEGTGLRYLDAVFTATSATCVTGLVVVDTGRFYSVQGQIIIMLLIQVGGIGFMTMATLIALVLKKRISLRERIILQEAMNQHDMEGIVRLIRRVFLYSVTIEAAAAVLFTLRWAADMPLGKAAYFGVFHAISFFNNAGFDLFGEYRSLTPYVDDPLVNIVSMALIILGGIGFVVMAELLDYRKKRRLSLHTKVVLSVTATLIVLGAAVIFILEYTNTLAPLTWRGKILASLFQSVTPRTAGANTVDIGALRQATQFFIILLMFIGAGPGSTAGGIKVTTLATLVAGVHTMIRGKEDIVIYEHRLAKDRILKALTITMLAIGVVIIVTMIVSTTDQDKPFIRILFETVSAFGTVGISTGITPHLSDIARIMLALTMFTGRLGPLTLAYALGGQTEKQLFRHPEGKLIIG</sequence>
<evidence type="ECO:0000256" key="7">
    <source>
        <dbReference type="ARBA" id="ARBA00022989"/>
    </source>
</evidence>
<keyword evidence="4" id="KW-0633">Potassium transport</keyword>
<keyword evidence="5 10" id="KW-0812">Transmembrane</keyword>
<dbReference type="EMBL" id="SUPK01000005">
    <property type="protein sequence ID" value="TJY41862.1"/>
    <property type="molecule type" value="Genomic_DNA"/>
</dbReference>
<keyword evidence="12" id="KW-1185">Reference proteome</keyword>
<dbReference type="InterPro" id="IPR003445">
    <property type="entry name" value="Cat_transpt"/>
</dbReference>
<dbReference type="GO" id="GO:0005886">
    <property type="term" value="C:plasma membrane"/>
    <property type="evidence" value="ECO:0007669"/>
    <property type="project" value="UniProtKB-SubCell"/>
</dbReference>
<keyword evidence="8" id="KW-0406">Ion transport</keyword>
<evidence type="ECO:0000313" key="11">
    <source>
        <dbReference type="EMBL" id="TJY41862.1"/>
    </source>
</evidence>
<feature type="transmembrane region" description="Helical" evidence="10">
    <location>
        <begin position="153"/>
        <end position="174"/>
    </location>
</feature>
<accession>A0A4U0FEW3</accession>
<comment type="subcellular location">
    <subcellularLocation>
        <location evidence="1">Cell membrane</location>
        <topology evidence="1">Multi-pass membrane protein</topology>
    </subcellularLocation>
</comment>
<feature type="transmembrane region" description="Helical" evidence="10">
    <location>
        <begin position="215"/>
        <end position="240"/>
    </location>
</feature>
<evidence type="ECO:0000256" key="3">
    <source>
        <dbReference type="ARBA" id="ARBA00022475"/>
    </source>
</evidence>
<protein>
    <submittedName>
        <fullName evidence="11">Trk family potassium uptake protein</fullName>
    </submittedName>
</protein>
<comment type="caution">
    <text evidence="11">The sequence shown here is derived from an EMBL/GenBank/DDBJ whole genome shotgun (WGS) entry which is preliminary data.</text>
</comment>
<proteinExistence type="predicted"/>
<dbReference type="PANTHER" id="PTHR32024">
    <property type="entry name" value="TRK SYSTEM POTASSIUM UPTAKE PROTEIN TRKG-RELATED"/>
    <property type="match status" value="1"/>
</dbReference>
<keyword evidence="9 10" id="KW-0472">Membrane</keyword>
<evidence type="ECO:0000256" key="2">
    <source>
        <dbReference type="ARBA" id="ARBA00022448"/>
    </source>
</evidence>
<reference evidence="11 12" key="1">
    <citation type="submission" date="2019-04" db="EMBL/GenBank/DDBJ databases">
        <title>Cohnella sp. nov., isolated from soil.</title>
        <authorList>
            <person name="Kim W."/>
        </authorList>
    </citation>
    <scope>NUCLEOTIDE SEQUENCE [LARGE SCALE GENOMIC DNA]</scope>
    <source>
        <strain evidence="11 12">CAU 1483</strain>
    </source>
</reference>